<evidence type="ECO:0000313" key="2">
    <source>
        <dbReference type="Proteomes" id="UP000235388"/>
    </source>
</evidence>
<accession>A0A2N5T557</accession>
<protein>
    <submittedName>
        <fullName evidence="1">Uncharacterized protein</fullName>
    </submittedName>
</protein>
<organism evidence="1 2">
    <name type="scientific">Puccinia coronata f. sp. avenae</name>
    <dbReference type="NCBI Taxonomy" id="200324"/>
    <lineage>
        <taxon>Eukaryota</taxon>
        <taxon>Fungi</taxon>
        <taxon>Dikarya</taxon>
        <taxon>Basidiomycota</taxon>
        <taxon>Pucciniomycotina</taxon>
        <taxon>Pucciniomycetes</taxon>
        <taxon>Pucciniales</taxon>
        <taxon>Pucciniaceae</taxon>
        <taxon>Puccinia</taxon>
    </lineage>
</organism>
<comment type="caution">
    <text evidence="1">The sequence shown here is derived from an EMBL/GenBank/DDBJ whole genome shotgun (WGS) entry which is preliminary data.</text>
</comment>
<keyword evidence="2" id="KW-1185">Reference proteome</keyword>
<dbReference type="Proteomes" id="UP000235388">
    <property type="component" value="Unassembled WGS sequence"/>
</dbReference>
<dbReference type="PANTHER" id="PTHR33050">
    <property type="entry name" value="REVERSE TRANSCRIPTASE DOMAIN-CONTAINING PROTEIN"/>
    <property type="match status" value="1"/>
</dbReference>
<dbReference type="EMBL" id="PGCJ01000794">
    <property type="protein sequence ID" value="PLW20605.1"/>
    <property type="molecule type" value="Genomic_DNA"/>
</dbReference>
<reference evidence="1 2" key="1">
    <citation type="submission" date="2017-11" db="EMBL/GenBank/DDBJ databases">
        <title>De novo assembly and phasing of dikaryotic genomes from two isolates of Puccinia coronata f. sp. avenae, the causal agent of oat crown rust.</title>
        <authorList>
            <person name="Miller M.E."/>
            <person name="Zhang Y."/>
            <person name="Omidvar V."/>
            <person name="Sperschneider J."/>
            <person name="Schwessinger B."/>
            <person name="Raley C."/>
            <person name="Palmer J.M."/>
            <person name="Garnica D."/>
            <person name="Upadhyaya N."/>
            <person name="Rathjen J."/>
            <person name="Taylor J.M."/>
            <person name="Park R.F."/>
            <person name="Dodds P.N."/>
            <person name="Hirsch C.D."/>
            <person name="Kianian S.F."/>
            <person name="Figueroa M."/>
        </authorList>
    </citation>
    <scope>NUCLEOTIDE SEQUENCE [LARGE SCALE GENOMIC DNA]</scope>
    <source>
        <strain evidence="1">12NC29</strain>
    </source>
</reference>
<dbReference type="InterPro" id="IPR052055">
    <property type="entry name" value="Hepadnavirus_pol/RT"/>
</dbReference>
<proteinExistence type="predicted"/>
<dbReference type="PANTHER" id="PTHR33050:SF7">
    <property type="entry name" value="RIBONUCLEASE H"/>
    <property type="match status" value="1"/>
</dbReference>
<dbReference type="AlphaFoldDB" id="A0A2N5T557"/>
<name>A0A2N5T557_9BASI</name>
<evidence type="ECO:0000313" key="1">
    <source>
        <dbReference type="EMBL" id="PLW20605.1"/>
    </source>
</evidence>
<sequence>MEWSNTSALHPIPKEASLDLKKWLWSLEKYHSTTLIPDPDPTDVGWYGNTLTSYGLGVLIGKYWAKFELKDRYIRNAPMIAWLETLAVRVGLMMLERLGISKGKKYLVRTDNSTMLAAIQQRKSKDDGVNAKWKVIQEILIAAQIDLYPLRVNLFRADPEGALRILSSSSNIPSRRAITSIGYEPLKDYLVSDTSNLLIIALTVPRLIVGILRLIAKRRSS</sequence>
<gene>
    <name evidence="1" type="ORF">PCANC_06042</name>
</gene>
<dbReference type="OrthoDB" id="2506773at2759"/>